<sequence>MPDSDTAVAGNEQVAEIIRNRPGRGVMRDDSLPTPVDMAVAKFDVLEGFKIEPVAAEPIVSQPLFVSWDSRGRMWVVQYRQYQFPAGLKIVRYDQHLRAVFDRVPEPPPHGTPGADKITVFEDTDGDGLYDTHKDVIDGLNIASAVQVGHGGIWVLNPPYLLFYPDADGDDVPDADPQVHLSGFGLQDTHSVANSMMWGPDGWLYGCNGSTTVGDVSSAVSKGVRFQGQCVWRYHPDTKEFEIYAEGGGNNFSLDIDSKGRVFTGTNGGNTRGYYFPQGSYSEKNWGKHGPLTNPYAFGYFRAMKFEGDGRRFPQAFCVYEGGLFPKNFNENIIAPNSLHNLVWRSERIPDGSTYRTVDHPNLVETSDRWFRPVYAGVGPDGAVYMADWYDSRLSHVSPVDDWHKESGRVYRIVPEGKTVIYQSGDLSLADSQTLIDCFSHENKWVRQRAVLELGWRGDASAADSLIKLVDDSASLEALWALNLIDKFDSVLATRWLSHSDADIRRWVVRLLGDRHEDHNGLAAMAATEPDGQVRSQLAATAKRLSADVGLSIVAALLRHDDDADDPHLPLMNWWAIEAHAESWPAIESMFADESLWNTTMVKQTILTRLVQRYASAGGVENFQHCAKLIAMAPDDASRGQLIQGIDLAFQGRAIPQLPESLDKALADYKASIGQSDLILSLRRGDAAAIGEAIKLLSSPQTDLPLAIEVANVFGEVNHAEAAKSLLALATGSRTSEPALQRVAIASLRQYDTTSIATTLLASFGNRISEEHGLRAAACRTLASRPAWALQLLNELTQWRIQRDQIPYDVVQQLRSYEDPEIAKQVEAVFGPISATATAEQIAETKRLRQLLAAAPGDSESGKAIFAKTCGGCHQLFGEGGKTGPPLDGYERGKIGFWVDSIVLPNLEIREGYQSYLVLTEDGRVINGIIAEQTPTSVTLRNADNQTTTIAREEIETLKALPTSLMPSDLLKEMSDTQIRDLYAYLSLGAK</sequence>
<dbReference type="RefSeq" id="WP_008691010.1">
    <property type="nucleotide sequence ID" value="NZ_ANOG01000079.1"/>
</dbReference>
<dbReference type="Pfam" id="PF23500">
    <property type="entry name" value="DUF7133"/>
    <property type="match status" value="1"/>
</dbReference>
<dbReference type="GO" id="GO:0020037">
    <property type="term" value="F:heme binding"/>
    <property type="evidence" value="ECO:0007669"/>
    <property type="project" value="InterPro"/>
</dbReference>
<accession>M5RTE4</accession>
<dbReference type="NCBIfam" id="TIGR02604">
    <property type="entry name" value="Piru_Ver_Nterm"/>
    <property type="match status" value="1"/>
</dbReference>
<dbReference type="InterPro" id="IPR013428">
    <property type="entry name" value="Membrane-bound_put_N"/>
</dbReference>
<gene>
    <name evidence="6" type="ORF">RMSM_00522</name>
</gene>
<evidence type="ECO:0000259" key="5">
    <source>
        <dbReference type="PROSITE" id="PS51007"/>
    </source>
</evidence>
<dbReference type="InterPro" id="IPR011989">
    <property type="entry name" value="ARM-like"/>
</dbReference>
<dbReference type="InterPro" id="IPR009056">
    <property type="entry name" value="Cyt_c-like_dom"/>
</dbReference>
<evidence type="ECO:0000256" key="4">
    <source>
        <dbReference type="PROSITE-ProRule" id="PRU00433"/>
    </source>
</evidence>
<dbReference type="Proteomes" id="UP000011991">
    <property type="component" value="Unassembled WGS sequence"/>
</dbReference>
<dbReference type="AlphaFoldDB" id="M5RTE4"/>
<evidence type="ECO:0000313" key="6">
    <source>
        <dbReference type="EMBL" id="EMI22565.1"/>
    </source>
</evidence>
<reference evidence="6 7" key="1">
    <citation type="journal article" date="2013" name="Mar. Genomics">
        <title>Expression of sulfatases in Rhodopirellula baltica and the diversity of sulfatases in the genus Rhodopirellula.</title>
        <authorList>
            <person name="Wegner C.E."/>
            <person name="Richter-Heitmann T."/>
            <person name="Klindworth A."/>
            <person name="Klockow C."/>
            <person name="Richter M."/>
            <person name="Achstetter T."/>
            <person name="Glockner F.O."/>
            <person name="Harder J."/>
        </authorList>
    </citation>
    <scope>NUCLEOTIDE SEQUENCE [LARGE SCALE GENOMIC DNA]</scope>
    <source>
        <strain evidence="6 7">SM1</strain>
    </source>
</reference>
<dbReference type="Gene3D" id="1.10.760.10">
    <property type="entry name" value="Cytochrome c-like domain"/>
    <property type="match status" value="1"/>
</dbReference>
<dbReference type="SUPFAM" id="SSF50952">
    <property type="entry name" value="Soluble quinoprotein glucose dehydrogenase"/>
    <property type="match status" value="1"/>
</dbReference>
<comment type="caution">
    <text evidence="6">The sequence shown here is derived from an EMBL/GenBank/DDBJ whole genome shotgun (WGS) entry which is preliminary data.</text>
</comment>
<dbReference type="SUPFAM" id="SSF48371">
    <property type="entry name" value="ARM repeat"/>
    <property type="match status" value="1"/>
</dbReference>
<evidence type="ECO:0000313" key="7">
    <source>
        <dbReference type="Proteomes" id="UP000011991"/>
    </source>
</evidence>
<dbReference type="Pfam" id="PF00034">
    <property type="entry name" value="Cytochrom_C"/>
    <property type="match status" value="1"/>
</dbReference>
<organism evidence="6 7">
    <name type="scientific">Rhodopirellula maiorica SM1</name>
    <dbReference type="NCBI Taxonomy" id="1265738"/>
    <lineage>
        <taxon>Bacteria</taxon>
        <taxon>Pseudomonadati</taxon>
        <taxon>Planctomycetota</taxon>
        <taxon>Planctomycetia</taxon>
        <taxon>Pirellulales</taxon>
        <taxon>Pirellulaceae</taxon>
        <taxon>Novipirellula</taxon>
    </lineage>
</organism>
<keyword evidence="2 4" id="KW-0479">Metal-binding</keyword>
<dbReference type="Gene3D" id="2.120.10.30">
    <property type="entry name" value="TolB, C-terminal domain"/>
    <property type="match status" value="1"/>
</dbReference>
<proteinExistence type="predicted"/>
<feature type="domain" description="Cytochrome c" evidence="5">
    <location>
        <begin position="857"/>
        <end position="990"/>
    </location>
</feature>
<protein>
    <submittedName>
        <fullName evidence="6">Protein containing Putative membrane-bound dehydrogenase</fullName>
    </submittedName>
</protein>
<dbReference type="PATRIC" id="fig|1265738.3.peg.525"/>
<keyword evidence="7" id="KW-1185">Reference proteome</keyword>
<dbReference type="InterPro" id="IPR036909">
    <property type="entry name" value="Cyt_c-like_dom_sf"/>
</dbReference>
<keyword evidence="3 4" id="KW-0408">Iron</keyword>
<evidence type="ECO:0000256" key="3">
    <source>
        <dbReference type="ARBA" id="ARBA00023004"/>
    </source>
</evidence>
<dbReference type="NCBIfam" id="TIGR02603">
    <property type="entry name" value="CxxCH_TIGR02603"/>
    <property type="match status" value="1"/>
</dbReference>
<dbReference type="InterPro" id="IPR013427">
    <property type="entry name" value="Haem-bd_dom_put"/>
</dbReference>
<evidence type="ECO:0000256" key="1">
    <source>
        <dbReference type="ARBA" id="ARBA00022617"/>
    </source>
</evidence>
<keyword evidence="1 4" id="KW-0349">Heme</keyword>
<dbReference type="GO" id="GO:0009055">
    <property type="term" value="F:electron transfer activity"/>
    <property type="evidence" value="ECO:0007669"/>
    <property type="project" value="InterPro"/>
</dbReference>
<name>M5RTE4_9BACT</name>
<dbReference type="InterPro" id="IPR011042">
    <property type="entry name" value="6-blade_b-propeller_TolB-like"/>
</dbReference>
<dbReference type="PANTHER" id="PTHR33546">
    <property type="entry name" value="LARGE, MULTIFUNCTIONAL SECRETED PROTEIN-RELATED"/>
    <property type="match status" value="1"/>
</dbReference>
<evidence type="ECO:0000256" key="2">
    <source>
        <dbReference type="ARBA" id="ARBA00022723"/>
    </source>
</evidence>
<dbReference type="InterPro" id="IPR016024">
    <property type="entry name" value="ARM-type_fold"/>
</dbReference>
<dbReference type="InterPro" id="IPR055557">
    <property type="entry name" value="DUF7133"/>
</dbReference>
<dbReference type="InterPro" id="IPR011041">
    <property type="entry name" value="Quinoprot_gluc/sorb_DH_b-prop"/>
</dbReference>
<dbReference type="GO" id="GO:0046872">
    <property type="term" value="F:metal ion binding"/>
    <property type="evidence" value="ECO:0007669"/>
    <property type="project" value="UniProtKB-KW"/>
</dbReference>
<dbReference type="Gene3D" id="1.25.10.10">
    <property type="entry name" value="Leucine-rich Repeat Variant"/>
    <property type="match status" value="1"/>
</dbReference>
<dbReference type="PROSITE" id="PS51007">
    <property type="entry name" value="CYTC"/>
    <property type="match status" value="1"/>
</dbReference>
<dbReference type="PANTHER" id="PTHR33546:SF1">
    <property type="entry name" value="LARGE, MULTIFUNCTIONAL SECRETED PROTEIN"/>
    <property type="match status" value="1"/>
</dbReference>
<dbReference type="SUPFAM" id="SSF46626">
    <property type="entry name" value="Cytochrome c"/>
    <property type="match status" value="1"/>
</dbReference>
<dbReference type="EMBL" id="ANOG01000079">
    <property type="protein sequence ID" value="EMI22565.1"/>
    <property type="molecule type" value="Genomic_DNA"/>
</dbReference>